<sequence length="235" mass="27566">MARFSKGRRSQIPFGELSRRRQRDAFVQLRWRILCDTPRYGGIFTSHQTLDEPGRPDVYNQWFDFMFLSMDGHTIWNAEIITGQMAFWDQVSELAWEQTQSLLTEAEFEAEFRWKTVQVPSVRGQKMHRVIFPEPRRYVSLDGLTVREHQERTASQILKDSPPDIYESFEIDRSYSYGVGLHMVVDAPVIDQGIIERAVHTFRERGEGEWVSTVPIPRNHLPMQTEAKAMAPYRE</sequence>
<name>A0A1H8KI62_9RHOB</name>
<proteinExistence type="predicted"/>
<organism evidence="1 2">
    <name type="scientific">Paracoccus alcaliphilus</name>
    <dbReference type="NCBI Taxonomy" id="34002"/>
    <lineage>
        <taxon>Bacteria</taxon>
        <taxon>Pseudomonadati</taxon>
        <taxon>Pseudomonadota</taxon>
        <taxon>Alphaproteobacteria</taxon>
        <taxon>Rhodobacterales</taxon>
        <taxon>Paracoccaceae</taxon>
        <taxon>Paracoccus</taxon>
    </lineage>
</organism>
<evidence type="ECO:0000313" key="1">
    <source>
        <dbReference type="EMBL" id="SEN92565.1"/>
    </source>
</evidence>
<dbReference type="EMBL" id="FODE01000022">
    <property type="protein sequence ID" value="SEN92565.1"/>
    <property type="molecule type" value="Genomic_DNA"/>
</dbReference>
<keyword evidence="2" id="KW-1185">Reference proteome</keyword>
<gene>
    <name evidence="1" type="ORF">SAMN04489859_102237</name>
</gene>
<reference evidence="1 2" key="1">
    <citation type="submission" date="2016-10" db="EMBL/GenBank/DDBJ databases">
        <authorList>
            <person name="de Groot N.N."/>
        </authorList>
    </citation>
    <scope>NUCLEOTIDE SEQUENCE [LARGE SCALE GENOMIC DNA]</scope>
    <source>
        <strain evidence="1 2">DSM 8512</strain>
    </source>
</reference>
<dbReference type="OrthoDB" id="8557528at2"/>
<accession>A0A1H8KI62</accession>
<dbReference type="STRING" id="34002.SAMN04489859_102237"/>
<evidence type="ECO:0000313" key="2">
    <source>
        <dbReference type="Proteomes" id="UP000199054"/>
    </source>
</evidence>
<protein>
    <submittedName>
        <fullName evidence="1">Uncharacterized protein</fullName>
    </submittedName>
</protein>
<dbReference type="AlphaFoldDB" id="A0A1H8KI62"/>
<dbReference type="RefSeq" id="WP_090613908.1">
    <property type="nucleotide sequence ID" value="NZ_CP067124.1"/>
</dbReference>
<dbReference type="Proteomes" id="UP000199054">
    <property type="component" value="Unassembled WGS sequence"/>
</dbReference>